<dbReference type="Proteomes" id="UP000195880">
    <property type="component" value="Chromosome"/>
</dbReference>
<reference evidence="2 3" key="1">
    <citation type="submission" date="2017-05" db="EMBL/GenBank/DDBJ databases">
        <title>Streptomyces alboflavus Genome sequencing and assembly.</title>
        <authorList>
            <person name="Wang Y."/>
            <person name="Du B."/>
            <person name="Ding Y."/>
            <person name="Liu H."/>
            <person name="Hou Q."/>
            <person name="Liu K."/>
            <person name="Wang C."/>
            <person name="Yao L."/>
        </authorList>
    </citation>
    <scope>NUCLEOTIDE SEQUENCE [LARGE SCALE GENOMIC DNA]</scope>
    <source>
        <strain evidence="2 3">MDJK44</strain>
    </source>
</reference>
<dbReference type="AlphaFoldDB" id="A0A1Z1W2U7"/>
<sequence length="134" mass="13879">MMSKIRTSLVGAAALGTAVFALPAVGAQAQPAAPTTERTAVSSAGDVGAQAPTCWKKTIKIDGGKLKYKECSWNGKRSVTGTLNDTKGNGRCVHGKIVFVPSGVTDKYTDCGGKVTKISTGWWKAADAKVYLSG</sequence>
<keyword evidence="3" id="KW-1185">Reference proteome</keyword>
<protein>
    <recommendedName>
        <fullName evidence="4">Secreted protein</fullName>
    </recommendedName>
</protein>
<evidence type="ECO:0008006" key="4">
    <source>
        <dbReference type="Google" id="ProtNLM"/>
    </source>
</evidence>
<feature type="signal peptide" evidence="1">
    <location>
        <begin position="1"/>
        <end position="29"/>
    </location>
</feature>
<dbReference type="RefSeq" id="WP_087882443.1">
    <property type="nucleotide sequence ID" value="NZ_CP021748.1"/>
</dbReference>
<keyword evidence="1" id="KW-0732">Signal</keyword>
<name>A0A1Z1W2U7_9ACTN</name>
<evidence type="ECO:0000313" key="3">
    <source>
        <dbReference type="Proteomes" id="UP000195880"/>
    </source>
</evidence>
<dbReference type="KEGG" id="salf:SMD44_00138"/>
<evidence type="ECO:0000256" key="1">
    <source>
        <dbReference type="SAM" id="SignalP"/>
    </source>
</evidence>
<accession>A0A1Z1W2U7</accession>
<proteinExistence type="predicted"/>
<organism evidence="2 3">
    <name type="scientific">Streptomyces alboflavus</name>
    <dbReference type="NCBI Taxonomy" id="67267"/>
    <lineage>
        <taxon>Bacteria</taxon>
        <taxon>Bacillati</taxon>
        <taxon>Actinomycetota</taxon>
        <taxon>Actinomycetes</taxon>
        <taxon>Kitasatosporales</taxon>
        <taxon>Streptomycetaceae</taxon>
        <taxon>Streptomyces</taxon>
    </lineage>
</organism>
<gene>
    <name evidence="2" type="ORF">SMD44_00138</name>
</gene>
<dbReference type="OrthoDB" id="9995080at2"/>
<feature type="chain" id="PRO_5012915773" description="Secreted protein" evidence="1">
    <location>
        <begin position="30"/>
        <end position="134"/>
    </location>
</feature>
<dbReference type="EMBL" id="CP021748">
    <property type="protein sequence ID" value="ARX80740.1"/>
    <property type="molecule type" value="Genomic_DNA"/>
</dbReference>
<evidence type="ECO:0000313" key="2">
    <source>
        <dbReference type="EMBL" id="ARX80740.1"/>
    </source>
</evidence>